<name>A0AAP9Y3B3_BURGL</name>
<dbReference type="PANTHER" id="PTHR11487">
    <property type="entry name" value="THIOESTERASE"/>
    <property type="match status" value="1"/>
</dbReference>
<dbReference type="AlphaFoldDB" id="A0AAP9Y3B3"/>
<proteinExistence type="inferred from homology"/>
<evidence type="ECO:0000313" key="4">
    <source>
        <dbReference type="EMBL" id="USS47501.1"/>
    </source>
</evidence>
<dbReference type="InterPro" id="IPR029058">
    <property type="entry name" value="AB_hydrolase_fold"/>
</dbReference>
<reference evidence="3 5" key="1">
    <citation type="submission" date="2020-12" db="EMBL/GenBank/DDBJ databases">
        <title>FDA dAtabase for Regulatory Grade micrObial Sequences (FDA-ARGOS): Supporting development and validation of Infectious Disease Dx tests.</title>
        <authorList>
            <person name="Minogue T."/>
            <person name="Wolcott M."/>
            <person name="Wasieloski L."/>
            <person name="Aguilar W."/>
            <person name="Moore D."/>
            <person name="Jaissle J."/>
            <person name="Tallon L."/>
            <person name="Sadzewicz L."/>
            <person name="Zhao X."/>
            <person name="Boylan J."/>
            <person name="Ott S."/>
            <person name="Bowen H."/>
            <person name="Vavikolanu K."/>
            <person name="Mehta A."/>
            <person name="Aluvathingal J."/>
            <person name="Nadendla S."/>
            <person name="Yan Y."/>
            <person name="Sichtig H."/>
        </authorList>
    </citation>
    <scope>NUCLEOTIDE SEQUENCE [LARGE SCALE GENOMIC DNA]</scope>
    <source>
        <strain evidence="3 5">FDAARGOS_949</strain>
    </source>
</reference>
<evidence type="ECO:0000259" key="2">
    <source>
        <dbReference type="Pfam" id="PF00975"/>
    </source>
</evidence>
<dbReference type="Pfam" id="PF00975">
    <property type="entry name" value="Thioesterase"/>
    <property type="match status" value="1"/>
</dbReference>
<evidence type="ECO:0000313" key="3">
    <source>
        <dbReference type="EMBL" id="QPQ93333.1"/>
    </source>
</evidence>
<dbReference type="Proteomes" id="UP001056386">
    <property type="component" value="Chromosome 1"/>
</dbReference>
<dbReference type="EMBL" id="CP065601">
    <property type="protein sequence ID" value="QPQ93333.1"/>
    <property type="molecule type" value="Genomic_DNA"/>
</dbReference>
<dbReference type="InterPro" id="IPR001031">
    <property type="entry name" value="Thioesterase"/>
</dbReference>
<dbReference type="GeneID" id="45698187"/>
<comment type="similarity">
    <text evidence="1">Belongs to the thioesterase family.</text>
</comment>
<dbReference type="Gene3D" id="3.40.50.1820">
    <property type="entry name" value="alpha/beta hydrolase"/>
    <property type="match status" value="1"/>
</dbReference>
<dbReference type="Proteomes" id="UP000594892">
    <property type="component" value="Chromosome 2"/>
</dbReference>
<evidence type="ECO:0000313" key="5">
    <source>
        <dbReference type="Proteomes" id="UP000594892"/>
    </source>
</evidence>
<dbReference type="EMBL" id="CP099587">
    <property type="protein sequence ID" value="USS47501.1"/>
    <property type="molecule type" value="Genomic_DNA"/>
</dbReference>
<reference evidence="4" key="2">
    <citation type="submission" date="2022-06" db="EMBL/GenBank/DDBJ databases">
        <title>Draft genome sequence of Burkholderia glumae strain GR20004 isolated from rice panicle showing bacterial panicle blight.</title>
        <authorList>
            <person name="Choi S.Y."/>
            <person name="Lee Y.H."/>
        </authorList>
    </citation>
    <scope>NUCLEOTIDE SEQUENCE</scope>
    <source>
        <strain evidence="4">GR20004</strain>
    </source>
</reference>
<organism evidence="3 5">
    <name type="scientific">Burkholderia glumae</name>
    <name type="common">Pseudomonas glumae</name>
    <dbReference type="NCBI Taxonomy" id="337"/>
    <lineage>
        <taxon>Bacteria</taxon>
        <taxon>Pseudomonadati</taxon>
        <taxon>Pseudomonadota</taxon>
        <taxon>Betaproteobacteria</taxon>
        <taxon>Burkholderiales</taxon>
        <taxon>Burkholderiaceae</taxon>
        <taxon>Burkholderia</taxon>
    </lineage>
</organism>
<gene>
    <name evidence="3" type="ORF">I6H06_13805</name>
    <name evidence="4" type="ORF">NFI99_21980</name>
</gene>
<keyword evidence="6" id="KW-1185">Reference proteome</keyword>
<dbReference type="SUPFAM" id="SSF53474">
    <property type="entry name" value="alpha/beta-Hydrolases"/>
    <property type="match status" value="1"/>
</dbReference>
<evidence type="ECO:0000313" key="6">
    <source>
        <dbReference type="Proteomes" id="UP001056386"/>
    </source>
</evidence>
<feature type="domain" description="Thioesterase" evidence="2">
    <location>
        <begin position="34"/>
        <end position="217"/>
    </location>
</feature>
<dbReference type="PANTHER" id="PTHR11487:SF0">
    <property type="entry name" value="S-ACYL FATTY ACID SYNTHASE THIOESTERASE, MEDIUM CHAIN"/>
    <property type="match status" value="1"/>
</dbReference>
<protein>
    <submittedName>
        <fullName evidence="3 4">Thioesterase</fullName>
    </submittedName>
</protein>
<dbReference type="InterPro" id="IPR012223">
    <property type="entry name" value="TEII"/>
</dbReference>
<dbReference type="RefSeq" id="WP_015875929.1">
    <property type="nucleotide sequence ID" value="NZ_CP021074.1"/>
</dbReference>
<sequence>MPFPPDSETERESRHDLRWLAPNLLDPTAVPIGRVFCIPHAGGTSSLFARWPSLFLPDIEVCGIDLPGRGTRFKEPFVTDMLYLASQIARVIARIADVPFAIYGECSGGLIALATARALASEHQLVPTHLFATGMKSPRVGSGRGVYRFSDEDLQREIVEKGLLDPAIASNSEAMEFFLPQIRADYELCETYESSSHDRIGCPITTIANSRDFHAAPAAFEDWRNETAVVWQHFAINFPMVASDPDKLLKSLIRQTLVGGVR</sequence>
<accession>A0AAP9Y3B3</accession>
<dbReference type="GO" id="GO:0008610">
    <property type="term" value="P:lipid biosynthetic process"/>
    <property type="evidence" value="ECO:0007669"/>
    <property type="project" value="TreeGrafter"/>
</dbReference>
<evidence type="ECO:0000256" key="1">
    <source>
        <dbReference type="ARBA" id="ARBA00007169"/>
    </source>
</evidence>